<accession>A0ABQ6GQ95</accession>
<dbReference type="Proteomes" id="UP001157186">
    <property type="component" value="Unassembled WGS sequence"/>
</dbReference>
<evidence type="ECO:0000313" key="2">
    <source>
        <dbReference type="EMBL" id="GLX77587.1"/>
    </source>
</evidence>
<reference evidence="2 3" key="1">
    <citation type="submission" date="2023-03" db="EMBL/GenBank/DDBJ databases">
        <title>Draft genome sequence of Thalassotalea insulae KCTC 62186T.</title>
        <authorList>
            <person name="Sawabe T."/>
        </authorList>
    </citation>
    <scope>NUCLEOTIDE SEQUENCE [LARGE SCALE GENOMIC DNA]</scope>
    <source>
        <strain evidence="2 3">KCTC 62186</strain>
    </source>
</reference>
<evidence type="ECO:0000256" key="1">
    <source>
        <dbReference type="SAM" id="Phobius"/>
    </source>
</evidence>
<dbReference type="Pfam" id="PF07963">
    <property type="entry name" value="N_methyl"/>
    <property type="match status" value="1"/>
</dbReference>
<feature type="transmembrane region" description="Helical" evidence="1">
    <location>
        <begin position="12"/>
        <end position="34"/>
    </location>
</feature>
<organism evidence="2 3">
    <name type="scientific">Thalassotalea insulae</name>
    <dbReference type="NCBI Taxonomy" id="2056778"/>
    <lineage>
        <taxon>Bacteria</taxon>
        <taxon>Pseudomonadati</taxon>
        <taxon>Pseudomonadota</taxon>
        <taxon>Gammaproteobacteria</taxon>
        <taxon>Alteromonadales</taxon>
        <taxon>Colwelliaceae</taxon>
        <taxon>Thalassotalea</taxon>
    </lineage>
</organism>
<dbReference type="NCBIfam" id="TIGR02532">
    <property type="entry name" value="IV_pilin_GFxxxE"/>
    <property type="match status" value="1"/>
</dbReference>
<dbReference type="PROSITE" id="PS00409">
    <property type="entry name" value="PROKAR_NTER_METHYL"/>
    <property type="match status" value="1"/>
</dbReference>
<gene>
    <name evidence="2" type="ORF">tinsulaeT_09270</name>
</gene>
<name>A0ABQ6GQ95_9GAMM</name>
<sequence>MIKNQGFSLLEVLIASTIFASVLVVASSAFKFFVSTEQRPLNSESVMKQAMEIIKVRNSIKGLQHYYLKNKYEDLALPKLFFLGENNGFTGISREAMNFPSQPTRISVSIVRNNENKTSLSYCEFDNKTYYPELEIESSCENPLLIAQNIKQAKFSYFGWSSLQSLYGNSAYSPLLEREKEWSPVWDARERGVLPQYIKVELEYEIITDSYQPLQLWFHISDADPVSYSVNNRNE</sequence>
<keyword evidence="3" id="KW-1185">Reference proteome</keyword>
<evidence type="ECO:0008006" key="4">
    <source>
        <dbReference type="Google" id="ProtNLM"/>
    </source>
</evidence>
<dbReference type="RefSeq" id="WP_284243457.1">
    <property type="nucleotide sequence ID" value="NZ_BSST01000001.1"/>
</dbReference>
<keyword evidence="1" id="KW-0812">Transmembrane</keyword>
<comment type="caution">
    <text evidence="2">The sequence shown here is derived from an EMBL/GenBank/DDBJ whole genome shotgun (WGS) entry which is preliminary data.</text>
</comment>
<evidence type="ECO:0000313" key="3">
    <source>
        <dbReference type="Proteomes" id="UP001157186"/>
    </source>
</evidence>
<dbReference type="InterPro" id="IPR012902">
    <property type="entry name" value="N_methyl_site"/>
</dbReference>
<keyword evidence="1" id="KW-1133">Transmembrane helix</keyword>
<proteinExistence type="predicted"/>
<protein>
    <recommendedName>
        <fullName evidence="4">Prepilin-type N-terminal cleavage/methylation domain-containing protein</fullName>
    </recommendedName>
</protein>
<keyword evidence="1" id="KW-0472">Membrane</keyword>
<dbReference type="EMBL" id="BSST01000001">
    <property type="protein sequence ID" value="GLX77587.1"/>
    <property type="molecule type" value="Genomic_DNA"/>
</dbReference>